<keyword evidence="3" id="KW-1185">Reference proteome</keyword>
<dbReference type="Proteomes" id="UP000198977">
    <property type="component" value="Unassembled WGS sequence"/>
</dbReference>
<dbReference type="GO" id="GO:0008168">
    <property type="term" value="F:methyltransferase activity"/>
    <property type="evidence" value="ECO:0007669"/>
    <property type="project" value="UniProtKB-KW"/>
</dbReference>
<dbReference type="NCBIfam" id="TIGR01444">
    <property type="entry name" value="fkbM_fam"/>
    <property type="match status" value="1"/>
</dbReference>
<dbReference type="InterPro" id="IPR029063">
    <property type="entry name" value="SAM-dependent_MTases_sf"/>
</dbReference>
<proteinExistence type="predicted"/>
<dbReference type="InterPro" id="IPR052514">
    <property type="entry name" value="SAM-dependent_MTase"/>
</dbReference>
<dbReference type="CDD" id="cd02440">
    <property type="entry name" value="AdoMet_MTases"/>
    <property type="match status" value="1"/>
</dbReference>
<dbReference type="STRING" id="74348.SAMN04488523_104188"/>
<name>A0A1I1WYV8_9RHOB</name>
<evidence type="ECO:0000313" key="3">
    <source>
        <dbReference type="Proteomes" id="UP000198977"/>
    </source>
</evidence>
<evidence type="ECO:0000313" key="2">
    <source>
        <dbReference type="EMBL" id="SFE00252.1"/>
    </source>
</evidence>
<accession>A0A1I1WYV8</accession>
<dbReference type="GO" id="GO:0032259">
    <property type="term" value="P:methylation"/>
    <property type="evidence" value="ECO:0007669"/>
    <property type="project" value="UniProtKB-KW"/>
</dbReference>
<dbReference type="InterPro" id="IPR006342">
    <property type="entry name" value="FkbM_mtfrase"/>
</dbReference>
<organism evidence="2 3">
    <name type="scientific">Sulfitobacter brevis</name>
    <dbReference type="NCBI Taxonomy" id="74348"/>
    <lineage>
        <taxon>Bacteria</taxon>
        <taxon>Pseudomonadati</taxon>
        <taxon>Pseudomonadota</taxon>
        <taxon>Alphaproteobacteria</taxon>
        <taxon>Rhodobacterales</taxon>
        <taxon>Roseobacteraceae</taxon>
        <taxon>Sulfitobacter</taxon>
    </lineage>
</organism>
<protein>
    <submittedName>
        <fullName evidence="2">Methyltransferase, FkbM family</fullName>
    </submittedName>
</protein>
<dbReference type="PANTHER" id="PTHR34203">
    <property type="entry name" value="METHYLTRANSFERASE, FKBM FAMILY PROTEIN"/>
    <property type="match status" value="1"/>
</dbReference>
<dbReference type="RefSeq" id="WP_245766288.1">
    <property type="nucleotide sequence ID" value="NZ_FOMW01000004.1"/>
</dbReference>
<gene>
    <name evidence="2" type="ORF">SAMN04488523_104188</name>
</gene>
<dbReference type="PANTHER" id="PTHR34203:SF15">
    <property type="entry name" value="SLL1173 PROTEIN"/>
    <property type="match status" value="1"/>
</dbReference>
<keyword evidence="2" id="KW-0808">Transferase</keyword>
<keyword evidence="2" id="KW-0489">Methyltransferase</keyword>
<reference evidence="2 3" key="1">
    <citation type="submission" date="2016-10" db="EMBL/GenBank/DDBJ databases">
        <authorList>
            <person name="de Groot N.N."/>
        </authorList>
    </citation>
    <scope>NUCLEOTIDE SEQUENCE [LARGE SCALE GENOMIC DNA]</scope>
    <source>
        <strain evidence="2 3">DSM 11443</strain>
    </source>
</reference>
<evidence type="ECO:0000259" key="1">
    <source>
        <dbReference type="Pfam" id="PF05050"/>
    </source>
</evidence>
<sequence length="266" mass="28707">MAHPTLDPTAEAAQIAALRAVFKRADKAMRQTLVPILPPAEVEFAGVRMYVDPRDNYTDRMIWLDGQPPEMQSLMALVDLIEGRNALILDIGANCGAYAVPLGLAAGPGSRVVAFEPNPMMIGRLGHNIRLNDLGNVVRIEGCALGVEAGEGMLNFRQRNFGQASLMPVRKAVRDGGTLVPIRPITDFIGQAAKHDLTVIKIDVEGAEVAALAPLLAGDWMPDAMLMETRHADEWDTDLVGQITARGFAATLEADGNTLFVKDDRS</sequence>
<dbReference type="EMBL" id="FOMW01000004">
    <property type="protein sequence ID" value="SFE00252.1"/>
    <property type="molecule type" value="Genomic_DNA"/>
</dbReference>
<dbReference type="SUPFAM" id="SSF53335">
    <property type="entry name" value="S-adenosyl-L-methionine-dependent methyltransferases"/>
    <property type="match status" value="1"/>
</dbReference>
<feature type="domain" description="Methyltransferase FkbM" evidence="1">
    <location>
        <begin position="90"/>
        <end position="214"/>
    </location>
</feature>
<dbReference type="Gene3D" id="3.40.50.150">
    <property type="entry name" value="Vaccinia Virus protein VP39"/>
    <property type="match status" value="1"/>
</dbReference>
<dbReference type="Pfam" id="PF05050">
    <property type="entry name" value="Methyltransf_21"/>
    <property type="match status" value="1"/>
</dbReference>
<dbReference type="AlphaFoldDB" id="A0A1I1WYV8"/>